<comment type="caution">
    <text evidence="2">The sequence shown here is derived from an EMBL/GenBank/DDBJ whole genome shotgun (WGS) entry which is preliminary data.</text>
</comment>
<keyword evidence="1" id="KW-1133">Transmembrane helix</keyword>
<reference evidence="2" key="1">
    <citation type="submission" date="2023-10" db="EMBL/GenBank/DDBJ databases">
        <title>Genome assembly of Pristionchus species.</title>
        <authorList>
            <person name="Yoshida K."/>
            <person name="Sommer R.J."/>
        </authorList>
    </citation>
    <scope>NUCLEOTIDE SEQUENCE</scope>
    <source>
        <strain evidence="2">RS5133</strain>
    </source>
</reference>
<proteinExistence type="predicted"/>
<dbReference type="PANTHER" id="PTHR45830:SF15">
    <property type="entry name" value="SERPENTINE RECEPTOR, CLASS I"/>
    <property type="match status" value="1"/>
</dbReference>
<evidence type="ECO:0000313" key="3">
    <source>
        <dbReference type="Proteomes" id="UP001432322"/>
    </source>
</evidence>
<protein>
    <recommendedName>
        <fullName evidence="4">G protein-coupled receptor</fullName>
    </recommendedName>
</protein>
<dbReference type="Proteomes" id="UP001432322">
    <property type="component" value="Unassembled WGS sequence"/>
</dbReference>
<evidence type="ECO:0008006" key="4">
    <source>
        <dbReference type="Google" id="ProtNLM"/>
    </source>
</evidence>
<gene>
    <name evidence="2" type="ORF">PFISCL1PPCAC_13890</name>
</gene>
<evidence type="ECO:0000313" key="2">
    <source>
        <dbReference type="EMBL" id="GMT22593.1"/>
    </source>
</evidence>
<feature type="non-terminal residue" evidence="2">
    <location>
        <position position="142"/>
    </location>
</feature>
<dbReference type="EMBL" id="BTSY01000004">
    <property type="protein sequence ID" value="GMT22593.1"/>
    <property type="molecule type" value="Genomic_DNA"/>
</dbReference>
<dbReference type="AlphaFoldDB" id="A0AAV5VT20"/>
<sequence length="142" mass="16557">QNSSSLRYGFELDRTCLVDIGMHAQIVMSIMNTFVLHPMPLYILFRKSRAMSADIRRCYIAMHFSFIFHELFFFFFIRVYPIAPWPGLYCEGPLCQLNLPDQAMLALISLPIVGLQLPFFTLIVRMHQMLIGDNSRFSLSKR</sequence>
<organism evidence="2 3">
    <name type="scientific">Pristionchus fissidentatus</name>
    <dbReference type="NCBI Taxonomy" id="1538716"/>
    <lineage>
        <taxon>Eukaryota</taxon>
        <taxon>Metazoa</taxon>
        <taxon>Ecdysozoa</taxon>
        <taxon>Nematoda</taxon>
        <taxon>Chromadorea</taxon>
        <taxon>Rhabditida</taxon>
        <taxon>Rhabditina</taxon>
        <taxon>Diplogasteromorpha</taxon>
        <taxon>Diplogasteroidea</taxon>
        <taxon>Neodiplogasteridae</taxon>
        <taxon>Pristionchus</taxon>
    </lineage>
</organism>
<accession>A0AAV5VT20</accession>
<name>A0AAV5VT20_9BILA</name>
<feature type="transmembrane region" description="Helical" evidence="1">
    <location>
        <begin position="57"/>
        <end position="83"/>
    </location>
</feature>
<feature type="non-terminal residue" evidence="2">
    <location>
        <position position="1"/>
    </location>
</feature>
<dbReference type="PANTHER" id="PTHR45830">
    <property type="entry name" value="SERPENTINE RECEPTOR, CLASS I"/>
    <property type="match status" value="1"/>
</dbReference>
<feature type="transmembrane region" description="Helical" evidence="1">
    <location>
        <begin position="20"/>
        <end position="45"/>
    </location>
</feature>
<keyword evidence="1" id="KW-0472">Membrane</keyword>
<keyword evidence="1" id="KW-0812">Transmembrane</keyword>
<keyword evidence="3" id="KW-1185">Reference proteome</keyword>
<evidence type="ECO:0000256" key="1">
    <source>
        <dbReference type="SAM" id="Phobius"/>
    </source>
</evidence>
<feature type="transmembrane region" description="Helical" evidence="1">
    <location>
        <begin position="103"/>
        <end position="124"/>
    </location>
</feature>